<feature type="domain" description="Beta-lactamase class A catalytic" evidence="1">
    <location>
        <begin position="5"/>
        <end position="195"/>
    </location>
</feature>
<dbReference type="Gene3D" id="3.40.710.10">
    <property type="entry name" value="DD-peptidase/beta-lactamase superfamily"/>
    <property type="match status" value="1"/>
</dbReference>
<organism evidence="2 3">
    <name type="scientific">Candidatus Gottesmanbacteria bacterium GW2011_GWA2_44_17</name>
    <dbReference type="NCBI Taxonomy" id="1618444"/>
    <lineage>
        <taxon>Bacteria</taxon>
        <taxon>Candidatus Gottesmaniibacteriota</taxon>
    </lineage>
</organism>
<feature type="non-terminal residue" evidence="2">
    <location>
        <position position="1"/>
    </location>
</feature>
<gene>
    <name evidence="2" type="ORF">UW37_C0002G0024</name>
</gene>
<dbReference type="GO" id="GO:0046677">
    <property type="term" value="P:response to antibiotic"/>
    <property type="evidence" value="ECO:0007669"/>
    <property type="project" value="InterPro"/>
</dbReference>
<name>A0A0G1KJ36_9BACT</name>
<dbReference type="EMBL" id="LCIB01000002">
    <property type="protein sequence ID" value="KKT47929.1"/>
    <property type="molecule type" value="Genomic_DNA"/>
</dbReference>
<comment type="caution">
    <text evidence="2">The sequence shown here is derived from an EMBL/GenBank/DDBJ whole genome shotgun (WGS) entry which is preliminary data.</text>
</comment>
<accession>A0A0G1KJ36</accession>
<dbReference type="SUPFAM" id="SSF56601">
    <property type="entry name" value="beta-lactamase/transpeptidase-like"/>
    <property type="match status" value="1"/>
</dbReference>
<dbReference type="GO" id="GO:0008800">
    <property type="term" value="F:beta-lactamase activity"/>
    <property type="evidence" value="ECO:0007669"/>
    <property type="project" value="InterPro"/>
</dbReference>
<sequence>NDFSIDMNANTIFTGASVNKLPILGTLYYLAQKGDIDLDRQITIQPEDIQDYGTGQIRYDQPGTMYSVKTLSRLMMQKSDNTAAYILGRQVIGIPKIQQLITSWGMTQTDMENNKTSNTDIALLMEKIYREKVANKALTLEMLSFLKDGTIEDRIPALLPKETVVYHKTGNGVGFLHDVGIVVGPKTTYYIGMFTSGVPDEAEAVRILATISRIVYDFMK</sequence>
<dbReference type="AlphaFoldDB" id="A0A0G1KJ36"/>
<dbReference type="Pfam" id="PF13354">
    <property type="entry name" value="Beta-lactamase2"/>
    <property type="match status" value="1"/>
</dbReference>
<evidence type="ECO:0000259" key="1">
    <source>
        <dbReference type="Pfam" id="PF13354"/>
    </source>
</evidence>
<evidence type="ECO:0000313" key="2">
    <source>
        <dbReference type="EMBL" id="KKT47929.1"/>
    </source>
</evidence>
<dbReference type="PANTHER" id="PTHR35333">
    <property type="entry name" value="BETA-LACTAMASE"/>
    <property type="match status" value="1"/>
</dbReference>
<dbReference type="Proteomes" id="UP000034063">
    <property type="component" value="Unassembled WGS sequence"/>
</dbReference>
<dbReference type="InterPro" id="IPR012338">
    <property type="entry name" value="Beta-lactam/transpept-like"/>
</dbReference>
<dbReference type="InterPro" id="IPR045155">
    <property type="entry name" value="Beta-lactam_cat"/>
</dbReference>
<dbReference type="InterPro" id="IPR000871">
    <property type="entry name" value="Beta-lactam_class-A"/>
</dbReference>
<reference evidence="2 3" key="1">
    <citation type="journal article" date="2015" name="Nature">
        <title>rRNA introns, odd ribosomes, and small enigmatic genomes across a large radiation of phyla.</title>
        <authorList>
            <person name="Brown C.T."/>
            <person name="Hug L.A."/>
            <person name="Thomas B.C."/>
            <person name="Sharon I."/>
            <person name="Castelle C.J."/>
            <person name="Singh A."/>
            <person name="Wilkins M.J."/>
            <person name="Williams K.H."/>
            <person name="Banfield J.F."/>
        </authorList>
    </citation>
    <scope>NUCLEOTIDE SEQUENCE [LARGE SCALE GENOMIC DNA]</scope>
</reference>
<evidence type="ECO:0000313" key="3">
    <source>
        <dbReference type="Proteomes" id="UP000034063"/>
    </source>
</evidence>
<dbReference type="GO" id="GO:0030655">
    <property type="term" value="P:beta-lactam antibiotic catabolic process"/>
    <property type="evidence" value="ECO:0007669"/>
    <property type="project" value="InterPro"/>
</dbReference>
<protein>
    <submittedName>
        <fullName evidence="2">Beta-lactamase class A-like protein</fullName>
    </submittedName>
</protein>
<dbReference type="PANTHER" id="PTHR35333:SF3">
    <property type="entry name" value="BETA-LACTAMASE-TYPE TRANSPEPTIDASE FOLD CONTAINING PROTEIN"/>
    <property type="match status" value="1"/>
</dbReference>
<proteinExistence type="predicted"/>